<feature type="region of interest" description="Disordered" evidence="1">
    <location>
        <begin position="608"/>
        <end position="627"/>
    </location>
</feature>
<keyword evidence="4" id="KW-1185">Reference proteome</keyword>
<feature type="compositionally biased region" description="Polar residues" evidence="1">
    <location>
        <begin position="322"/>
        <end position="337"/>
    </location>
</feature>
<feature type="region of interest" description="Disordered" evidence="1">
    <location>
        <begin position="259"/>
        <end position="416"/>
    </location>
</feature>
<dbReference type="PANTHER" id="PTHR12458">
    <property type="entry name" value="ORF PROTEIN"/>
    <property type="match status" value="1"/>
</dbReference>
<dbReference type="InterPro" id="IPR040441">
    <property type="entry name" value="CFA20/CFAP20DC"/>
</dbReference>
<feature type="region of interest" description="Disordered" evidence="1">
    <location>
        <begin position="452"/>
        <end position="473"/>
    </location>
</feature>
<evidence type="ECO:0000259" key="2">
    <source>
        <dbReference type="Pfam" id="PF05018"/>
    </source>
</evidence>
<name>A0ABR0YNJ3_HUSHU</name>
<dbReference type="Proteomes" id="UP001369086">
    <property type="component" value="Unassembled WGS sequence"/>
</dbReference>
<feature type="region of interest" description="Disordered" evidence="1">
    <location>
        <begin position="505"/>
        <end position="527"/>
    </location>
</feature>
<evidence type="ECO:0000313" key="4">
    <source>
        <dbReference type="Proteomes" id="UP001369086"/>
    </source>
</evidence>
<organism evidence="3 4">
    <name type="scientific">Huso huso</name>
    <name type="common">Beluga</name>
    <name type="synonym">Acipenser huso</name>
    <dbReference type="NCBI Taxonomy" id="61971"/>
    <lineage>
        <taxon>Eukaryota</taxon>
        <taxon>Metazoa</taxon>
        <taxon>Chordata</taxon>
        <taxon>Craniata</taxon>
        <taxon>Vertebrata</taxon>
        <taxon>Euteleostomi</taxon>
        <taxon>Actinopterygii</taxon>
        <taxon>Chondrostei</taxon>
        <taxon>Acipenseriformes</taxon>
        <taxon>Acipenseridae</taxon>
        <taxon>Huso</taxon>
    </lineage>
</organism>
<dbReference type="EMBL" id="JAHFZB010000026">
    <property type="protein sequence ID" value="KAK6473959.1"/>
    <property type="molecule type" value="Genomic_DNA"/>
</dbReference>
<dbReference type="Pfam" id="PF05018">
    <property type="entry name" value="CFA20_dom"/>
    <property type="match status" value="1"/>
</dbReference>
<proteinExistence type="predicted"/>
<sequence length="829" mass="91736">MFKNEYQGGPFVEIFSAQGKDPVAKWKLCGSQSSICKDFDKEVKSFVYVLEGSSQTNRMQLPKDSKMALGLIQRYLILQTFVPLGKDFSTELMITDLGNIKRRLYLSTIHKELSATPLHAKVPLSSIKRNIWCNICIDLVSFTSEIFKGTAFLSLDGIIVSASCKLRKVFTMKLQPQDTADEYDPYNPPANGPIDLIPRSCQFTTDVPHVTQIINMDKLRVAEVKISGRPLSTESEQISNHGTASARSIRNQDACHIAFGSKVLGPPPATGRKISTSGTKEMASSLGSKITRTSYQARQSSGDRSESQTDRSEISSTRHTETQPQSVQENHQTSQPVTLVEHNFLKPHPPQKQPTERPSRRKQRVQSAGKEGSVLSDGTLSVQSGNKDSSSEKSVPPLHRRINSEGALHTSRPRKESGYKIAEDWIFPDLSEDSYGSHSSEQALAPLQSVSSDLYPHLSGSDKEDGSDDEETEPQLNLKDVFTYSSGPHSASHGKSQNTSAEGFMSLLDMGGDGDRDRRGARFKDDFLGSDSEEDDFHSRFIGQIPSPRINPGTSVYTHSPGISKTTIQMRSCSSESRSSGESLKSIPSDIKVSDGGFPALKKADGEKVRTSVLPTPSLSPTGNRPGLLIDTLDSTNRLRSGQDNHLRASFNRKSLKEIPRDGTRLSMENSDYDWRNYQPTRMSASELRMLASLQRQQNEELEDDGNSPGLSASQIDNCNVSISTSSDDTTTWNSCQPPPVNQGHHYQKEMNPPAHSNPRDWLNVFSPPIIPPSQQMGECNIHQHKKGLSTGNEKHNVDDDDDEVLTLLYDPCLNCYFDPETGKYYELV</sequence>
<evidence type="ECO:0000256" key="1">
    <source>
        <dbReference type="SAM" id="MobiDB-lite"/>
    </source>
</evidence>
<feature type="compositionally biased region" description="Polar residues" evidence="1">
    <location>
        <begin position="285"/>
        <end position="300"/>
    </location>
</feature>
<evidence type="ECO:0000313" key="3">
    <source>
        <dbReference type="EMBL" id="KAK6473959.1"/>
    </source>
</evidence>
<feature type="compositionally biased region" description="Polar residues" evidence="1">
    <location>
        <begin position="376"/>
        <end position="388"/>
    </location>
</feature>
<feature type="compositionally biased region" description="Basic and acidic residues" evidence="1">
    <location>
        <begin position="513"/>
        <end position="527"/>
    </location>
</feature>
<comment type="caution">
    <text evidence="3">The sequence shown here is derived from an EMBL/GenBank/DDBJ whole genome shotgun (WGS) entry which is preliminary data.</text>
</comment>
<protein>
    <recommendedName>
        <fullName evidence="2">CFA20 domain-containing protein</fullName>
    </recommendedName>
</protein>
<accession>A0ABR0YNJ3</accession>
<gene>
    <name evidence="3" type="ORF">HHUSO_G26085</name>
</gene>
<reference evidence="3 4" key="1">
    <citation type="submission" date="2021-05" db="EMBL/GenBank/DDBJ databases">
        <authorList>
            <person name="Zahm M."/>
            <person name="Klopp C."/>
            <person name="Cabau C."/>
            <person name="Kuhl H."/>
            <person name="Suciu R."/>
            <person name="Ciorpac M."/>
            <person name="Holostenco D."/>
            <person name="Gessner J."/>
            <person name="Wuertz S."/>
            <person name="Hohne C."/>
            <person name="Stock M."/>
            <person name="Gislard M."/>
            <person name="Lluch J."/>
            <person name="Milhes M."/>
            <person name="Lampietro C."/>
            <person name="Lopez Roques C."/>
            <person name="Donnadieu C."/>
            <person name="Du K."/>
            <person name="Schartl M."/>
            <person name="Guiguen Y."/>
        </authorList>
    </citation>
    <scope>NUCLEOTIDE SEQUENCE [LARGE SCALE GENOMIC DNA]</scope>
    <source>
        <strain evidence="3">Hh-F2</strain>
        <tissue evidence="3">Blood</tissue>
    </source>
</reference>
<dbReference type="InterPro" id="IPR007714">
    <property type="entry name" value="CFA20_dom"/>
</dbReference>
<feature type="domain" description="CFA20" evidence="2">
    <location>
        <begin position="1"/>
        <end position="173"/>
    </location>
</feature>
<feature type="compositionally biased region" description="Basic and acidic residues" evidence="1">
    <location>
        <begin position="301"/>
        <end position="321"/>
    </location>
</feature>
<feature type="compositionally biased region" description="Polar residues" evidence="1">
    <location>
        <begin position="613"/>
        <end position="623"/>
    </location>
</feature>